<evidence type="ECO:0000256" key="4">
    <source>
        <dbReference type="ARBA" id="ARBA00022692"/>
    </source>
</evidence>
<feature type="region of interest" description="Disordered" evidence="10">
    <location>
        <begin position="1"/>
        <end position="30"/>
    </location>
</feature>
<dbReference type="PROSITE" id="PS50042">
    <property type="entry name" value="CNMP_BINDING_3"/>
    <property type="match status" value="1"/>
</dbReference>
<evidence type="ECO:0000256" key="7">
    <source>
        <dbReference type="ARBA" id="ARBA00023136"/>
    </source>
</evidence>
<evidence type="ECO:0000256" key="6">
    <source>
        <dbReference type="ARBA" id="ARBA00023065"/>
    </source>
</evidence>
<dbReference type="STRING" id="74649.A0A2P6RF70"/>
<dbReference type="GO" id="GO:0016020">
    <property type="term" value="C:membrane"/>
    <property type="evidence" value="ECO:0007669"/>
    <property type="project" value="UniProtKB-SubCell"/>
</dbReference>
<accession>A0A2P6RF70</accession>
<evidence type="ECO:0000256" key="10">
    <source>
        <dbReference type="SAM" id="MobiDB-lite"/>
    </source>
</evidence>
<dbReference type="EMBL" id="PDCK01000041">
    <property type="protein sequence ID" value="PRQ45083.1"/>
    <property type="molecule type" value="Genomic_DNA"/>
</dbReference>
<dbReference type="InterPro" id="IPR005821">
    <property type="entry name" value="Ion_trans_dom"/>
</dbReference>
<dbReference type="OrthoDB" id="421226at2759"/>
<evidence type="ECO:0000256" key="9">
    <source>
        <dbReference type="ARBA" id="ARBA00023303"/>
    </source>
</evidence>
<evidence type="ECO:0000256" key="1">
    <source>
        <dbReference type="ARBA" id="ARBA00004141"/>
    </source>
</evidence>
<dbReference type="OMA" id="CEGHNTT"/>
<comment type="similarity">
    <text evidence="2">Belongs to the cyclic nucleotide-gated cation channel (TC 1.A.1.5) family.</text>
</comment>
<name>A0A2P6RF70_ROSCH</name>
<keyword evidence="9 13" id="KW-0407">Ion channel</keyword>
<keyword evidence="7 11" id="KW-0472">Membrane</keyword>
<keyword evidence="5 11" id="KW-1133">Transmembrane helix</keyword>
<feature type="compositionally biased region" description="Basic and acidic residues" evidence="10">
    <location>
        <begin position="18"/>
        <end position="30"/>
    </location>
</feature>
<evidence type="ECO:0000256" key="2">
    <source>
        <dbReference type="ARBA" id="ARBA00010486"/>
    </source>
</evidence>
<keyword evidence="6" id="KW-0406">Ion transport</keyword>
<dbReference type="Pfam" id="PF00520">
    <property type="entry name" value="Ion_trans"/>
    <property type="match status" value="1"/>
</dbReference>
<dbReference type="Gene3D" id="2.60.120.10">
    <property type="entry name" value="Jelly Rolls"/>
    <property type="match status" value="1"/>
</dbReference>
<keyword evidence="3" id="KW-0813">Transport</keyword>
<evidence type="ECO:0000313" key="14">
    <source>
        <dbReference type="Proteomes" id="UP000238479"/>
    </source>
</evidence>
<dbReference type="Gramene" id="PRQ45083">
    <property type="protein sequence ID" value="PRQ45083"/>
    <property type="gene ID" value="RchiOBHm_Chr3g0486311"/>
</dbReference>
<comment type="caution">
    <text evidence="13">The sequence shown here is derived from an EMBL/GenBank/DDBJ whole genome shotgun (WGS) entry which is preliminary data.</text>
</comment>
<evidence type="ECO:0000256" key="5">
    <source>
        <dbReference type="ARBA" id="ARBA00022989"/>
    </source>
</evidence>
<dbReference type="SUPFAM" id="SSF51206">
    <property type="entry name" value="cAMP-binding domain-like"/>
    <property type="match status" value="1"/>
</dbReference>
<dbReference type="CDD" id="cd00038">
    <property type="entry name" value="CAP_ED"/>
    <property type="match status" value="1"/>
</dbReference>
<evidence type="ECO:0000313" key="13">
    <source>
        <dbReference type="EMBL" id="PRQ45083.1"/>
    </source>
</evidence>
<dbReference type="GO" id="GO:0005216">
    <property type="term" value="F:monoatomic ion channel activity"/>
    <property type="evidence" value="ECO:0007669"/>
    <property type="project" value="InterPro"/>
</dbReference>
<keyword evidence="8" id="KW-1071">Ligand-gated ion channel</keyword>
<feature type="transmembrane region" description="Helical" evidence="11">
    <location>
        <begin position="157"/>
        <end position="182"/>
    </location>
</feature>
<keyword evidence="14" id="KW-1185">Reference proteome</keyword>
<proteinExistence type="inferred from homology"/>
<dbReference type="PANTHER" id="PTHR45651">
    <property type="entry name" value="CYCLIC NUCLEOTIDE-GATED ION CHANNEL 15-RELATED-RELATED"/>
    <property type="match status" value="1"/>
</dbReference>
<protein>
    <submittedName>
        <fullName evidence="13">Putative potassium channel, voltage-dependent, EAG/ELK/ERG</fullName>
    </submittedName>
</protein>
<evidence type="ECO:0000256" key="8">
    <source>
        <dbReference type="ARBA" id="ARBA00023286"/>
    </source>
</evidence>
<dbReference type="SUPFAM" id="SSF81324">
    <property type="entry name" value="Voltage-gated potassium channels"/>
    <property type="match status" value="1"/>
</dbReference>
<dbReference type="InterPro" id="IPR014710">
    <property type="entry name" value="RmlC-like_jellyroll"/>
</dbReference>
<dbReference type="AlphaFoldDB" id="A0A2P6RF70"/>
<sequence length="612" mass="70178">MMSITRRSKYNSDNVEAQPRDPLGRDRDPLWRDPDAVSTKQKLEETLLSVSFWNTMFVITCVIAVSLDPLFFYIPVINEEQKCLAVDKELRTIALTLRSLTDVTFVVNIIYHVCKAINDAYKVHKEKKSDELASDWEFSKVSAAEIIPFAKLVAGKLAWHSTLTSILAVFPTPQLLLVFVFFKMRGHGYWEHRKTLNVFLLAQYLPRIYRIYLSSHKLRQTTGIWTKALFNFFLYILASHVVGAFWYLFSVQRETSCWHRACVNNNTNVEGCMSTLYCEGHNTTARNATFLNHLCPISGEENSNTPFDFGIYLDSLKNGITGDIQFGTKLSYSFWWGLRNLSNFGTNLETSSYVWETCFAAFISVFGLLLFLYLIGNIQTFLSMETQRREQDMRNKIQLVENDIARWMDRNDLPDKMKKVIMKNIEQKLRENKDADPEDLFFILPTYTQKYLKRFLGMKLLKKVPKLARMDERVLGMVCDYLKPVVYAEGSVVLQMGDPLCSMLLITEGTLLTYRTTSNDSHVAIENAKMGSISSSPSVGMLEKDDIYGAEELIEWVTQKKDLGQLPGSAFNVKCDSKVEGFVLTAKDLRSVVSKNENWWKIGISKSDHSIC</sequence>
<evidence type="ECO:0000259" key="12">
    <source>
        <dbReference type="PROSITE" id="PS50042"/>
    </source>
</evidence>
<evidence type="ECO:0000256" key="3">
    <source>
        <dbReference type="ARBA" id="ARBA00022448"/>
    </source>
</evidence>
<feature type="transmembrane region" description="Helical" evidence="11">
    <location>
        <begin position="353"/>
        <end position="375"/>
    </location>
</feature>
<feature type="transmembrane region" description="Helical" evidence="11">
    <location>
        <begin position="47"/>
        <end position="67"/>
    </location>
</feature>
<feature type="domain" description="Cyclic nucleotide-binding" evidence="12">
    <location>
        <begin position="466"/>
        <end position="554"/>
    </location>
</feature>
<comment type="subcellular location">
    <subcellularLocation>
        <location evidence="1">Membrane</location>
        <topology evidence="1">Multi-pass membrane protein</topology>
    </subcellularLocation>
</comment>
<reference evidence="13 14" key="1">
    <citation type="journal article" date="2018" name="Nat. Genet.">
        <title>The Rosa genome provides new insights in the design of modern roses.</title>
        <authorList>
            <person name="Bendahmane M."/>
        </authorList>
    </citation>
    <scope>NUCLEOTIDE SEQUENCE [LARGE SCALE GENOMIC DNA]</scope>
    <source>
        <strain evidence="14">cv. Old Blush</strain>
    </source>
</reference>
<organism evidence="13 14">
    <name type="scientific">Rosa chinensis</name>
    <name type="common">China rose</name>
    <dbReference type="NCBI Taxonomy" id="74649"/>
    <lineage>
        <taxon>Eukaryota</taxon>
        <taxon>Viridiplantae</taxon>
        <taxon>Streptophyta</taxon>
        <taxon>Embryophyta</taxon>
        <taxon>Tracheophyta</taxon>
        <taxon>Spermatophyta</taxon>
        <taxon>Magnoliopsida</taxon>
        <taxon>eudicotyledons</taxon>
        <taxon>Gunneridae</taxon>
        <taxon>Pentapetalae</taxon>
        <taxon>rosids</taxon>
        <taxon>fabids</taxon>
        <taxon>Rosales</taxon>
        <taxon>Rosaceae</taxon>
        <taxon>Rosoideae</taxon>
        <taxon>Rosoideae incertae sedis</taxon>
        <taxon>Rosa</taxon>
    </lineage>
</organism>
<feature type="transmembrane region" description="Helical" evidence="11">
    <location>
        <begin position="228"/>
        <end position="249"/>
    </location>
</feature>
<dbReference type="InterPro" id="IPR018490">
    <property type="entry name" value="cNMP-bd_dom_sf"/>
</dbReference>
<gene>
    <name evidence="13" type="ORF">RchiOBHm_Chr3g0486311</name>
</gene>
<keyword evidence="4 11" id="KW-0812">Transmembrane</keyword>
<dbReference type="InterPro" id="IPR000595">
    <property type="entry name" value="cNMP-bd_dom"/>
</dbReference>
<dbReference type="PANTHER" id="PTHR45651:SF68">
    <property type="entry name" value="ION TRANSPORT DOMAIN-CONTAINING PROTEIN"/>
    <property type="match status" value="1"/>
</dbReference>
<dbReference type="Proteomes" id="UP000238479">
    <property type="component" value="Chromosome 3"/>
</dbReference>
<evidence type="ECO:0000256" key="11">
    <source>
        <dbReference type="SAM" id="Phobius"/>
    </source>
</evidence>